<feature type="compositionally biased region" description="Low complexity" evidence="1">
    <location>
        <begin position="40"/>
        <end position="52"/>
    </location>
</feature>
<name>A0A0A9CI30_ARUDO</name>
<proteinExistence type="predicted"/>
<protein>
    <submittedName>
        <fullName evidence="2">Uncharacterized protein</fullName>
    </submittedName>
</protein>
<dbReference type="AlphaFoldDB" id="A0A0A9CI30"/>
<organism evidence="2">
    <name type="scientific">Arundo donax</name>
    <name type="common">Giant reed</name>
    <name type="synonym">Donax arundinaceus</name>
    <dbReference type="NCBI Taxonomy" id="35708"/>
    <lineage>
        <taxon>Eukaryota</taxon>
        <taxon>Viridiplantae</taxon>
        <taxon>Streptophyta</taxon>
        <taxon>Embryophyta</taxon>
        <taxon>Tracheophyta</taxon>
        <taxon>Spermatophyta</taxon>
        <taxon>Magnoliopsida</taxon>
        <taxon>Liliopsida</taxon>
        <taxon>Poales</taxon>
        <taxon>Poaceae</taxon>
        <taxon>PACMAD clade</taxon>
        <taxon>Arundinoideae</taxon>
        <taxon>Arundineae</taxon>
        <taxon>Arundo</taxon>
    </lineage>
</organism>
<dbReference type="EMBL" id="GBRH01222664">
    <property type="protein sequence ID" value="JAD75231.1"/>
    <property type="molecule type" value="Transcribed_RNA"/>
</dbReference>
<reference evidence="2" key="1">
    <citation type="submission" date="2014-09" db="EMBL/GenBank/DDBJ databases">
        <authorList>
            <person name="Magalhaes I.L.F."/>
            <person name="Oliveira U."/>
            <person name="Santos F.R."/>
            <person name="Vidigal T.H.D.A."/>
            <person name="Brescovit A.D."/>
            <person name="Santos A.J."/>
        </authorList>
    </citation>
    <scope>NUCLEOTIDE SEQUENCE</scope>
    <source>
        <tissue evidence="2">Shoot tissue taken approximately 20 cm above the soil surface</tissue>
    </source>
</reference>
<evidence type="ECO:0000313" key="2">
    <source>
        <dbReference type="EMBL" id="JAD75231.1"/>
    </source>
</evidence>
<feature type="compositionally biased region" description="Low complexity" evidence="1">
    <location>
        <begin position="9"/>
        <end position="25"/>
    </location>
</feature>
<reference evidence="2" key="2">
    <citation type="journal article" date="2015" name="Data Brief">
        <title>Shoot transcriptome of the giant reed, Arundo donax.</title>
        <authorList>
            <person name="Barrero R.A."/>
            <person name="Guerrero F.D."/>
            <person name="Moolhuijzen P."/>
            <person name="Goolsby J.A."/>
            <person name="Tidwell J."/>
            <person name="Bellgard S.E."/>
            <person name="Bellgard M.I."/>
        </authorList>
    </citation>
    <scope>NUCLEOTIDE SEQUENCE</scope>
    <source>
        <tissue evidence="2">Shoot tissue taken approximately 20 cm above the soil surface</tissue>
    </source>
</reference>
<accession>A0A0A9CI30</accession>
<feature type="region of interest" description="Disordered" evidence="1">
    <location>
        <begin position="1"/>
        <end position="80"/>
    </location>
</feature>
<evidence type="ECO:0000256" key="1">
    <source>
        <dbReference type="SAM" id="MobiDB-lite"/>
    </source>
</evidence>
<sequence length="80" mass="8159">MTSRVMGNATVTGDAAAGSAGAATTMPDHHPSLWNASTMSWRRSGGAGWSSSGRGGRGRMCVGAKGSARVPPPSSARRWE</sequence>